<dbReference type="PANTHER" id="PTHR48061:SF46">
    <property type="entry name" value="LEUCINE-RICH REPEAT-CONTAINING N-TERMINAL PLANT-TYPE DOMAIN-CONTAINING PROTEIN"/>
    <property type="match status" value="1"/>
</dbReference>
<dbReference type="SUPFAM" id="SSF52047">
    <property type="entry name" value="RNI-like"/>
    <property type="match status" value="1"/>
</dbReference>
<dbReference type="AlphaFoldDB" id="A0A484MJK6"/>
<dbReference type="PANTHER" id="PTHR48061">
    <property type="entry name" value="LEUCINE-RICH REPEAT RECEPTOR PROTEIN KINASE EMS1-LIKE-RELATED"/>
    <property type="match status" value="1"/>
</dbReference>
<dbReference type="Gene3D" id="3.80.10.10">
    <property type="entry name" value="Ribonuclease Inhibitor"/>
    <property type="match status" value="1"/>
</dbReference>
<dbReference type="OrthoDB" id="1304574at2759"/>
<keyword evidence="4" id="KW-1133">Transmembrane helix</keyword>
<evidence type="ECO:0000313" key="8">
    <source>
        <dbReference type="Proteomes" id="UP000595140"/>
    </source>
</evidence>
<evidence type="ECO:0000256" key="6">
    <source>
        <dbReference type="ARBA" id="ARBA00023180"/>
    </source>
</evidence>
<dbReference type="InterPro" id="IPR032675">
    <property type="entry name" value="LRR_dom_sf"/>
</dbReference>
<evidence type="ECO:0000256" key="5">
    <source>
        <dbReference type="ARBA" id="ARBA00023136"/>
    </source>
</evidence>
<reference evidence="7 8" key="1">
    <citation type="submission" date="2018-04" db="EMBL/GenBank/DDBJ databases">
        <authorList>
            <person name="Vogel A."/>
        </authorList>
    </citation>
    <scope>NUCLEOTIDE SEQUENCE [LARGE SCALE GENOMIC DNA]</scope>
</reference>
<keyword evidence="3" id="KW-0732">Signal</keyword>
<dbReference type="Pfam" id="PF00560">
    <property type="entry name" value="LRR_1"/>
    <property type="match status" value="1"/>
</dbReference>
<dbReference type="InterPro" id="IPR046956">
    <property type="entry name" value="RLP23-like"/>
</dbReference>
<evidence type="ECO:0000256" key="4">
    <source>
        <dbReference type="ARBA" id="ARBA00022989"/>
    </source>
</evidence>
<proteinExistence type="predicted"/>
<evidence type="ECO:0008006" key="9">
    <source>
        <dbReference type="Google" id="ProtNLM"/>
    </source>
</evidence>
<gene>
    <name evidence="7" type="ORF">CCAM_LOCUS30927</name>
</gene>
<name>A0A484MJK6_9ASTE</name>
<sequence length="222" mass="24253">MSIPTAPFSPSNTLNLAYNDLQQSQLLPLYASFSSSLTHLNLSSSNMIGEIPVELSGLSGLVKDLVMLDLSFNNGLRLESSVWAALVQKMTRLREVGLDRVRMVSIEPSTAFSGFSPALTTLTLNQCDLKGEFPASVMGLPNLQKLVLSENGELTGGLLKHSMEQFTQASRHPVHQNCREIAKLNRQSQVAAAFGCWRLPLQWVHSSFLGEPHGAEVSESDN</sequence>
<comment type="subcellular location">
    <subcellularLocation>
        <location evidence="1">Membrane</location>
        <topology evidence="1">Single-pass type I membrane protein</topology>
    </subcellularLocation>
</comment>
<dbReference type="EMBL" id="OOIL02003737">
    <property type="protein sequence ID" value="VFQ89151.1"/>
    <property type="molecule type" value="Genomic_DNA"/>
</dbReference>
<evidence type="ECO:0000313" key="7">
    <source>
        <dbReference type="EMBL" id="VFQ89151.1"/>
    </source>
</evidence>
<evidence type="ECO:0000256" key="3">
    <source>
        <dbReference type="ARBA" id="ARBA00022729"/>
    </source>
</evidence>
<protein>
    <recommendedName>
        <fullName evidence="9">Leucine-rich repeat-containing N-terminal plant-type domain-containing protein</fullName>
    </recommendedName>
</protein>
<keyword evidence="5" id="KW-0472">Membrane</keyword>
<accession>A0A484MJK6</accession>
<evidence type="ECO:0000256" key="2">
    <source>
        <dbReference type="ARBA" id="ARBA00022692"/>
    </source>
</evidence>
<dbReference type="InterPro" id="IPR001611">
    <property type="entry name" value="Leu-rich_rpt"/>
</dbReference>
<dbReference type="Proteomes" id="UP000595140">
    <property type="component" value="Unassembled WGS sequence"/>
</dbReference>
<keyword evidence="8" id="KW-1185">Reference proteome</keyword>
<keyword evidence="6" id="KW-0325">Glycoprotein</keyword>
<organism evidence="7 8">
    <name type="scientific">Cuscuta campestris</name>
    <dbReference type="NCBI Taxonomy" id="132261"/>
    <lineage>
        <taxon>Eukaryota</taxon>
        <taxon>Viridiplantae</taxon>
        <taxon>Streptophyta</taxon>
        <taxon>Embryophyta</taxon>
        <taxon>Tracheophyta</taxon>
        <taxon>Spermatophyta</taxon>
        <taxon>Magnoliopsida</taxon>
        <taxon>eudicotyledons</taxon>
        <taxon>Gunneridae</taxon>
        <taxon>Pentapetalae</taxon>
        <taxon>asterids</taxon>
        <taxon>lamiids</taxon>
        <taxon>Solanales</taxon>
        <taxon>Convolvulaceae</taxon>
        <taxon>Cuscuteae</taxon>
        <taxon>Cuscuta</taxon>
        <taxon>Cuscuta subgen. Grammica</taxon>
        <taxon>Cuscuta sect. Cleistogrammica</taxon>
    </lineage>
</organism>
<evidence type="ECO:0000256" key="1">
    <source>
        <dbReference type="ARBA" id="ARBA00004479"/>
    </source>
</evidence>
<keyword evidence="2" id="KW-0812">Transmembrane</keyword>
<dbReference type="GO" id="GO:0016020">
    <property type="term" value="C:membrane"/>
    <property type="evidence" value="ECO:0007669"/>
    <property type="project" value="UniProtKB-SubCell"/>
</dbReference>